<dbReference type="GO" id="GO:0003676">
    <property type="term" value="F:nucleic acid binding"/>
    <property type="evidence" value="ECO:0007669"/>
    <property type="project" value="InterPro"/>
</dbReference>
<organism evidence="1">
    <name type="scientific">Clastoptera arizonana</name>
    <name type="common">Arizona spittle bug</name>
    <dbReference type="NCBI Taxonomy" id="38151"/>
    <lineage>
        <taxon>Eukaryota</taxon>
        <taxon>Metazoa</taxon>
        <taxon>Ecdysozoa</taxon>
        <taxon>Arthropoda</taxon>
        <taxon>Hexapoda</taxon>
        <taxon>Insecta</taxon>
        <taxon>Pterygota</taxon>
        <taxon>Neoptera</taxon>
        <taxon>Paraneoptera</taxon>
        <taxon>Hemiptera</taxon>
        <taxon>Auchenorrhyncha</taxon>
        <taxon>Cercopoidea</taxon>
        <taxon>Clastopteridae</taxon>
        <taxon>Clastoptera</taxon>
    </lineage>
</organism>
<dbReference type="PANTHER" id="PTHR33939">
    <property type="entry name" value="PROTEIN CBG22215"/>
    <property type="match status" value="1"/>
</dbReference>
<reference evidence="1" key="1">
    <citation type="submission" date="2015-12" db="EMBL/GenBank/DDBJ databases">
        <title>De novo transcriptome assembly of four potential Pierce s Disease insect vectors from Arizona vineyards.</title>
        <authorList>
            <person name="Tassone E.E."/>
        </authorList>
    </citation>
    <scope>NUCLEOTIDE SEQUENCE</scope>
</reference>
<dbReference type="PANTHER" id="PTHR33939:SF1">
    <property type="entry name" value="DUF4371 DOMAIN-CONTAINING PROTEIN"/>
    <property type="match status" value="1"/>
</dbReference>
<dbReference type="EMBL" id="GEDC01019090">
    <property type="protein sequence ID" value="JAS18208.1"/>
    <property type="molecule type" value="Transcribed_RNA"/>
</dbReference>
<evidence type="ECO:0000313" key="1">
    <source>
        <dbReference type="EMBL" id="JAS18208.1"/>
    </source>
</evidence>
<proteinExistence type="predicted"/>
<dbReference type="InterPro" id="IPR036397">
    <property type="entry name" value="RNaseH_sf"/>
</dbReference>
<feature type="non-terminal residue" evidence="1">
    <location>
        <position position="280"/>
    </location>
</feature>
<accession>A0A1B6CXS2</accession>
<name>A0A1B6CXS2_9HEMI</name>
<protein>
    <submittedName>
        <fullName evidence="1">Uncharacterized protein</fullName>
    </submittedName>
</protein>
<sequence length="280" mass="32386">MAENSILVLKKRGRPRIRAKTVPYTKVGRQGVPLRGQSREMVCRVRDYFQQEKVNKGPILPLEQVINRTAAALQINKNTVVKVCKEKKQNEETGSKLRTPNKKVVKTKRVTGLDAFQKDAIRRHVYAYFPRKEYPTVKKLHLSLAESELFKGSKSSVATVLKRIGFKYRKFFNRKVLMERGDIIAWRCKFLREIKDENFDQIIWLDETWVNASHCQKKGWTDDSAEGTFPAPVGKGGRIIILHAGCSTGFIPNCLLLFTSKKTNEYHEEMNHNVFVNWFQ</sequence>
<dbReference type="Gene3D" id="3.30.420.10">
    <property type="entry name" value="Ribonuclease H-like superfamily/Ribonuclease H"/>
    <property type="match status" value="1"/>
</dbReference>
<dbReference type="AlphaFoldDB" id="A0A1B6CXS2"/>
<gene>
    <name evidence="1" type="ORF">g.5585</name>
</gene>